<feature type="signal peptide" evidence="1">
    <location>
        <begin position="1"/>
        <end position="19"/>
    </location>
</feature>
<protein>
    <submittedName>
        <fullName evidence="2">Sensor of ECF-type sigma factor</fullName>
    </submittedName>
</protein>
<feature type="chain" id="PRO_5022871624" evidence="1">
    <location>
        <begin position="20"/>
        <end position="151"/>
    </location>
</feature>
<accession>A0A562YCY2</accession>
<gene>
    <name evidence="2" type="ORF">E1J38_011310</name>
</gene>
<organism evidence="2 3">
    <name type="scientific">Seonamhaeicola sediminis</name>
    <dbReference type="NCBI Taxonomy" id="2528206"/>
    <lineage>
        <taxon>Bacteria</taxon>
        <taxon>Pseudomonadati</taxon>
        <taxon>Bacteroidota</taxon>
        <taxon>Flavobacteriia</taxon>
        <taxon>Flavobacteriales</taxon>
        <taxon>Flavobacteriaceae</taxon>
    </lineage>
</organism>
<sequence>MKIYLLPLLIFLLSLNLSAQQSDREKIEALKVSFITEQLDLTKEEAEKFWPVYNEFDKKNHAIRHQEMRSVRKEIKDNLSSMTDKKAEELLSKLNSIESRLHKNRLDFTTKIKTILSPKKVIKLKVAEEDFKRKMFNQFKSRRSGEKGNKH</sequence>
<dbReference type="RefSeq" id="WP_133356869.1">
    <property type="nucleotide sequence ID" value="NZ_SMZJ02000006.1"/>
</dbReference>
<dbReference type="Proteomes" id="UP000295814">
    <property type="component" value="Unassembled WGS sequence"/>
</dbReference>
<keyword evidence="1" id="KW-0732">Signal</keyword>
<dbReference type="EMBL" id="SMZJ02000006">
    <property type="protein sequence ID" value="TWO31961.1"/>
    <property type="molecule type" value="Genomic_DNA"/>
</dbReference>
<evidence type="ECO:0000313" key="3">
    <source>
        <dbReference type="Proteomes" id="UP000295814"/>
    </source>
</evidence>
<evidence type="ECO:0000313" key="2">
    <source>
        <dbReference type="EMBL" id="TWO31961.1"/>
    </source>
</evidence>
<name>A0A562YCY2_9FLAO</name>
<dbReference type="OrthoDB" id="675330at2"/>
<dbReference type="Gene3D" id="1.20.120.1490">
    <property type="match status" value="1"/>
</dbReference>
<evidence type="ECO:0000256" key="1">
    <source>
        <dbReference type="SAM" id="SignalP"/>
    </source>
</evidence>
<proteinExistence type="predicted"/>
<dbReference type="AlphaFoldDB" id="A0A562YCY2"/>
<keyword evidence="3" id="KW-1185">Reference proteome</keyword>
<comment type="caution">
    <text evidence="2">The sequence shown here is derived from an EMBL/GenBank/DDBJ whole genome shotgun (WGS) entry which is preliminary data.</text>
</comment>
<reference evidence="2 3" key="1">
    <citation type="submission" date="2019-07" db="EMBL/GenBank/DDBJ databases">
        <title>Seonamhaeicola sp. W255 draft genome.</title>
        <authorList>
            <person name="Zhang X.-Y."/>
            <person name="Zhang R."/>
            <person name="Zhong Y.-L."/>
            <person name="Du Z.-J."/>
        </authorList>
    </citation>
    <scope>NUCLEOTIDE SEQUENCE [LARGE SCALE GENOMIC DNA]</scope>
    <source>
        <strain evidence="2 3">W255</strain>
    </source>
</reference>